<accession>A0AAN8A0H1</accession>
<sequence>MAAKRSSLWRIVLCLLILICGSQCNVGLEAGNSTFFQNTVVDLESLPLEKRITAFDNAVTKGISSIKLMECSNTPQSVFTDRDALFDNGWCEHMARHNTPPRTQPYGSPPYPAAADAVYKGLGLSKDLWFKRSYYSWWHGKGDRGAVQETTAAYGPLFPSGTKFKSTDGRYENIFNPQVGMLICLNNFSPAYEAAKNPDLSVEDVPPLNRLSDVLWLQWQDAVTWSGQSELVSNVKWIWRHHVVDKTSKDVIDIVISMPGEALQGWPGKTYEMSEPFDSQEGSIARALLGTPNGVGVAHFLSQHRAGLLGKKGVSKVQLWEDGGDRHMLFYVIETN</sequence>
<dbReference type="AlphaFoldDB" id="A0AAN8A0H1"/>
<dbReference type="Proteomes" id="UP001310594">
    <property type="component" value="Unassembled WGS sequence"/>
</dbReference>
<organism evidence="2 3">
    <name type="scientific">Elasticomyces elasticus</name>
    <dbReference type="NCBI Taxonomy" id="574655"/>
    <lineage>
        <taxon>Eukaryota</taxon>
        <taxon>Fungi</taxon>
        <taxon>Dikarya</taxon>
        <taxon>Ascomycota</taxon>
        <taxon>Pezizomycotina</taxon>
        <taxon>Dothideomycetes</taxon>
        <taxon>Dothideomycetidae</taxon>
        <taxon>Mycosphaerellales</taxon>
        <taxon>Teratosphaeriaceae</taxon>
        <taxon>Elasticomyces</taxon>
    </lineage>
</organism>
<protein>
    <submittedName>
        <fullName evidence="2">Mitochondrial import inner membrane translocase subunit tim8</fullName>
    </submittedName>
</protein>
<evidence type="ECO:0000256" key="1">
    <source>
        <dbReference type="SAM" id="SignalP"/>
    </source>
</evidence>
<feature type="signal peptide" evidence="1">
    <location>
        <begin position="1"/>
        <end position="24"/>
    </location>
</feature>
<evidence type="ECO:0000313" key="3">
    <source>
        <dbReference type="Proteomes" id="UP001310594"/>
    </source>
</evidence>
<keyword evidence="1" id="KW-0732">Signal</keyword>
<reference evidence="2" key="1">
    <citation type="submission" date="2023-08" db="EMBL/GenBank/DDBJ databases">
        <title>Black Yeasts Isolated from many extreme environments.</title>
        <authorList>
            <person name="Coleine C."/>
            <person name="Stajich J.E."/>
            <person name="Selbmann L."/>
        </authorList>
    </citation>
    <scope>NUCLEOTIDE SEQUENCE</scope>
    <source>
        <strain evidence="2">CCFEE 5810</strain>
    </source>
</reference>
<name>A0AAN8A0H1_9PEZI</name>
<gene>
    <name evidence="2" type="primary">TIM8_1</name>
    <name evidence="2" type="ORF">LTR97_007832</name>
</gene>
<comment type="caution">
    <text evidence="2">The sequence shown here is derived from an EMBL/GenBank/DDBJ whole genome shotgun (WGS) entry which is preliminary data.</text>
</comment>
<dbReference type="EMBL" id="JAVRQU010000012">
    <property type="protein sequence ID" value="KAK5696529.1"/>
    <property type="molecule type" value="Genomic_DNA"/>
</dbReference>
<evidence type="ECO:0000313" key="2">
    <source>
        <dbReference type="EMBL" id="KAK5696529.1"/>
    </source>
</evidence>
<feature type="chain" id="PRO_5043027713" evidence="1">
    <location>
        <begin position="25"/>
        <end position="336"/>
    </location>
</feature>
<proteinExistence type="predicted"/>